<comment type="similarity">
    <text evidence="1 8">Belongs to the ferritin family. Prokaryotic subfamily.</text>
</comment>
<reference evidence="10 11" key="1">
    <citation type="submission" date="2018-11" db="EMBL/GenBank/DDBJ databases">
        <title>Arenibacter aquaticus sp.nov., a marine bacterium isolated from surface seawater in the South China Sea.</title>
        <authorList>
            <person name="Guo J."/>
            <person name="Sun J."/>
        </authorList>
    </citation>
    <scope>NUCLEOTIDE SEQUENCE [LARGE SCALE GENOMIC DNA]</scope>
    <source>
        <strain evidence="10 11">GUO666</strain>
    </source>
</reference>
<dbReference type="PANTHER" id="PTHR11431">
    <property type="entry name" value="FERRITIN"/>
    <property type="match status" value="1"/>
</dbReference>
<dbReference type="GO" id="GO:0008198">
    <property type="term" value="F:ferrous iron binding"/>
    <property type="evidence" value="ECO:0007669"/>
    <property type="project" value="TreeGrafter"/>
</dbReference>
<accession>A0A430K631</accession>
<dbReference type="RefSeq" id="WP_126161203.1">
    <property type="nucleotide sequence ID" value="NZ_RQPJ01000002.1"/>
</dbReference>
<dbReference type="Gene3D" id="1.20.1260.10">
    <property type="match status" value="1"/>
</dbReference>
<dbReference type="GO" id="GO:0005737">
    <property type="term" value="C:cytoplasm"/>
    <property type="evidence" value="ECO:0007669"/>
    <property type="project" value="UniProtKB-SubCell"/>
</dbReference>
<dbReference type="GO" id="GO:0008199">
    <property type="term" value="F:ferric iron binding"/>
    <property type="evidence" value="ECO:0007669"/>
    <property type="project" value="InterPro"/>
</dbReference>
<feature type="domain" description="Ferritin-like diiron" evidence="9">
    <location>
        <begin position="9"/>
        <end position="154"/>
    </location>
</feature>
<feature type="binding site" evidence="7">
    <location>
        <position position="59"/>
    </location>
    <ligand>
        <name>Fe cation</name>
        <dbReference type="ChEBI" id="CHEBI:24875"/>
        <label>1</label>
    </ligand>
</feature>
<dbReference type="InterPro" id="IPR009078">
    <property type="entry name" value="Ferritin-like_SF"/>
</dbReference>
<evidence type="ECO:0000256" key="8">
    <source>
        <dbReference type="RuleBase" id="RU361145"/>
    </source>
</evidence>
<dbReference type="PROSITE" id="PS50905">
    <property type="entry name" value="FERRITIN_LIKE"/>
    <property type="match status" value="1"/>
</dbReference>
<proteinExistence type="inferred from homology"/>
<dbReference type="SUPFAM" id="SSF47240">
    <property type="entry name" value="Ferritin-like"/>
    <property type="match status" value="1"/>
</dbReference>
<dbReference type="OrthoDB" id="9801481at2"/>
<dbReference type="GO" id="GO:0006879">
    <property type="term" value="P:intracellular iron ion homeostasis"/>
    <property type="evidence" value="ECO:0007669"/>
    <property type="project" value="UniProtKB-KW"/>
</dbReference>
<evidence type="ECO:0000313" key="11">
    <source>
        <dbReference type="Proteomes" id="UP000267585"/>
    </source>
</evidence>
<dbReference type="GO" id="GO:0006826">
    <property type="term" value="P:iron ion transport"/>
    <property type="evidence" value="ECO:0007669"/>
    <property type="project" value="InterPro"/>
</dbReference>
<dbReference type="FunFam" id="1.20.1260.10:FF:000001">
    <property type="entry name" value="Non-heme ferritin"/>
    <property type="match status" value="1"/>
</dbReference>
<dbReference type="Pfam" id="PF00210">
    <property type="entry name" value="Ferritin"/>
    <property type="match status" value="1"/>
</dbReference>
<dbReference type="InterPro" id="IPR008331">
    <property type="entry name" value="Ferritin_DPS_dom"/>
</dbReference>
<dbReference type="CDD" id="cd01055">
    <property type="entry name" value="Nonheme_Ferritin"/>
    <property type="match status" value="1"/>
</dbReference>
<dbReference type="InterPro" id="IPR009040">
    <property type="entry name" value="Ferritin-like_diiron"/>
</dbReference>
<keyword evidence="3 7" id="KW-0479">Metal-binding</keyword>
<evidence type="ECO:0000256" key="3">
    <source>
        <dbReference type="ARBA" id="ARBA00022723"/>
    </source>
</evidence>
<keyword evidence="4" id="KW-0560">Oxidoreductase</keyword>
<dbReference type="EMBL" id="RQPJ01000002">
    <property type="protein sequence ID" value="RTE54470.1"/>
    <property type="molecule type" value="Genomic_DNA"/>
</dbReference>
<evidence type="ECO:0000256" key="2">
    <source>
        <dbReference type="ARBA" id="ARBA00022434"/>
    </source>
</evidence>
<dbReference type="AlphaFoldDB" id="A0A430K631"/>
<keyword evidence="11" id="KW-1185">Reference proteome</keyword>
<dbReference type="InterPro" id="IPR012347">
    <property type="entry name" value="Ferritin-like"/>
</dbReference>
<dbReference type="Proteomes" id="UP000267585">
    <property type="component" value="Unassembled WGS sequence"/>
</dbReference>
<feature type="binding site" evidence="7">
    <location>
        <position position="62"/>
    </location>
    <ligand>
        <name>Fe cation</name>
        <dbReference type="ChEBI" id="CHEBI:24875"/>
        <label>1</label>
    </ligand>
</feature>
<protein>
    <recommendedName>
        <fullName evidence="8">Ferritin</fullName>
        <ecNumber evidence="8">1.16.3.2</ecNumber>
    </recommendedName>
</protein>
<dbReference type="GO" id="GO:0016491">
    <property type="term" value="F:oxidoreductase activity"/>
    <property type="evidence" value="ECO:0007669"/>
    <property type="project" value="UniProtKB-KW"/>
</dbReference>
<feature type="binding site" evidence="7">
    <location>
        <position position="136"/>
    </location>
    <ligand>
        <name>Fe cation</name>
        <dbReference type="ChEBI" id="CHEBI:24875"/>
        <label>1</label>
    </ligand>
</feature>
<keyword evidence="2 8" id="KW-0409">Iron storage</keyword>
<evidence type="ECO:0000259" key="9">
    <source>
        <dbReference type="PROSITE" id="PS50905"/>
    </source>
</evidence>
<gene>
    <name evidence="10" type="ORF">EHW67_04705</name>
</gene>
<comment type="subcellular location">
    <subcellularLocation>
        <location evidence="8">Cytoplasm</location>
    </subcellularLocation>
</comment>
<evidence type="ECO:0000256" key="4">
    <source>
        <dbReference type="ARBA" id="ARBA00023002"/>
    </source>
</evidence>
<comment type="function">
    <text evidence="8">Iron-storage protein.</text>
</comment>
<dbReference type="PANTHER" id="PTHR11431:SF127">
    <property type="entry name" value="BACTERIAL NON-HEME FERRITIN"/>
    <property type="match status" value="1"/>
</dbReference>
<sequence>MKDIARQRMSIKISTMDLLNNQIKMEAHASASYLAMASWCEQNAFPSSADFFYHQASEEREHMMKIFKFVADCGGNPISPSVENLNHDFSTLEEVFETALDQEITVTKSIYNIQSAARKEQDFLVENFLQWFITEQLEEEKTFRDILDLFEVMGREGIALKFIDERIKPE</sequence>
<dbReference type="InterPro" id="IPR041719">
    <property type="entry name" value="Ferritin_prok"/>
</dbReference>
<name>A0A430K631_9FLAO</name>
<keyword evidence="8" id="KW-0963">Cytoplasm</keyword>
<dbReference type="EC" id="1.16.3.2" evidence="8"/>
<comment type="function">
    <text evidence="6">May alleviate iron toxicity in the presence of oxygen.</text>
</comment>
<evidence type="ECO:0000313" key="10">
    <source>
        <dbReference type="EMBL" id="RTE54470.1"/>
    </source>
</evidence>
<feature type="binding site" evidence="7">
    <location>
        <position position="26"/>
    </location>
    <ligand>
        <name>Fe cation</name>
        <dbReference type="ChEBI" id="CHEBI:24875"/>
        <label>1</label>
    </ligand>
</feature>
<evidence type="ECO:0000256" key="6">
    <source>
        <dbReference type="ARBA" id="ARBA00054546"/>
    </source>
</evidence>
<keyword evidence="5 7" id="KW-0408">Iron</keyword>
<feature type="binding site" evidence="7">
    <location>
        <position position="103"/>
    </location>
    <ligand>
        <name>Fe cation</name>
        <dbReference type="ChEBI" id="CHEBI:24875"/>
        <label>1</label>
    </ligand>
</feature>
<evidence type="ECO:0000256" key="1">
    <source>
        <dbReference type="ARBA" id="ARBA00006950"/>
    </source>
</evidence>
<dbReference type="InterPro" id="IPR001519">
    <property type="entry name" value="Ferritin"/>
</dbReference>
<evidence type="ECO:0000256" key="5">
    <source>
        <dbReference type="ARBA" id="ARBA00023004"/>
    </source>
</evidence>
<evidence type="ECO:0000256" key="7">
    <source>
        <dbReference type="PIRSR" id="PIRSR601519-1"/>
    </source>
</evidence>
<organism evidence="10 11">
    <name type="scientific">Arenibacter aquaticus</name>
    <dbReference type="NCBI Taxonomy" id="2489054"/>
    <lineage>
        <taxon>Bacteria</taxon>
        <taxon>Pseudomonadati</taxon>
        <taxon>Bacteroidota</taxon>
        <taxon>Flavobacteriia</taxon>
        <taxon>Flavobacteriales</taxon>
        <taxon>Flavobacteriaceae</taxon>
        <taxon>Arenibacter</taxon>
    </lineage>
</organism>
<dbReference type="GO" id="GO:0042802">
    <property type="term" value="F:identical protein binding"/>
    <property type="evidence" value="ECO:0007669"/>
    <property type="project" value="UniProtKB-ARBA"/>
</dbReference>
<comment type="caution">
    <text evidence="10">The sequence shown here is derived from an EMBL/GenBank/DDBJ whole genome shotgun (WGS) entry which is preliminary data.</text>
</comment>
<comment type="catalytic activity">
    <reaction evidence="8">
        <text>4 Fe(2+) + O2 + 6 H2O = 4 iron(III) oxide-hydroxide + 12 H(+)</text>
        <dbReference type="Rhea" id="RHEA:11972"/>
        <dbReference type="ChEBI" id="CHEBI:15377"/>
        <dbReference type="ChEBI" id="CHEBI:15378"/>
        <dbReference type="ChEBI" id="CHEBI:15379"/>
        <dbReference type="ChEBI" id="CHEBI:29033"/>
        <dbReference type="ChEBI" id="CHEBI:78619"/>
        <dbReference type="EC" id="1.16.3.2"/>
    </reaction>
</comment>